<reference evidence="2" key="1">
    <citation type="submission" date="2019-07" db="EMBL/GenBank/DDBJ databases">
        <authorList>
            <person name="Dittberner H."/>
        </authorList>
    </citation>
    <scope>NUCLEOTIDE SEQUENCE [LARGE SCALE GENOMIC DNA]</scope>
</reference>
<sequence>MAPNPSSEGTPLKKPRPVIPSPRRIKWCKEDFSPDEWRRGVDVKWDIDNSPIRKEPAVKQFQRQKASAEQFALANPSISNGNVRVYCDSQSVICISKRSSRFKMQREGERFFRSQGFSGQVRSEGVDGEVKTKHLGWDFFRIAEAAVVKSGFEISGAEESAKELWKGCMILETSRKERLADDSYDGDGTRRSTGDCIHGEVIENRQGRSKK</sequence>
<dbReference type="EMBL" id="CABITT030000005">
    <property type="protein sequence ID" value="VVB04789.1"/>
    <property type="molecule type" value="Genomic_DNA"/>
</dbReference>
<feature type="region of interest" description="Disordered" evidence="1">
    <location>
        <begin position="1"/>
        <end position="20"/>
    </location>
</feature>
<name>A0A565BTU0_9BRAS</name>
<evidence type="ECO:0000256" key="1">
    <source>
        <dbReference type="SAM" id="MobiDB-lite"/>
    </source>
</evidence>
<accession>A0A565BTU0</accession>
<feature type="region of interest" description="Disordered" evidence="1">
    <location>
        <begin position="179"/>
        <end position="211"/>
    </location>
</feature>
<gene>
    <name evidence="2" type="ORF">ANE_LOCUS15233</name>
</gene>
<organism evidence="2 3">
    <name type="scientific">Arabis nemorensis</name>
    <dbReference type="NCBI Taxonomy" id="586526"/>
    <lineage>
        <taxon>Eukaryota</taxon>
        <taxon>Viridiplantae</taxon>
        <taxon>Streptophyta</taxon>
        <taxon>Embryophyta</taxon>
        <taxon>Tracheophyta</taxon>
        <taxon>Spermatophyta</taxon>
        <taxon>Magnoliopsida</taxon>
        <taxon>eudicotyledons</taxon>
        <taxon>Gunneridae</taxon>
        <taxon>Pentapetalae</taxon>
        <taxon>rosids</taxon>
        <taxon>malvids</taxon>
        <taxon>Brassicales</taxon>
        <taxon>Brassicaceae</taxon>
        <taxon>Arabideae</taxon>
        <taxon>Arabis</taxon>
    </lineage>
</organism>
<dbReference type="AlphaFoldDB" id="A0A565BTU0"/>
<dbReference type="Proteomes" id="UP000489600">
    <property type="component" value="Unassembled WGS sequence"/>
</dbReference>
<protein>
    <submittedName>
        <fullName evidence="2">Uncharacterized protein</fullName>
    </submittedName>
</protein>
<evidence type="ECO:0000313" key="2">
    <source>
        <dbReference type="EMBL" id="VVB04789.1"/>
    </source>
</evidence>
<keyword evidence="3" id="KW-1185">Reference proteome</keyword>
<evidence type="ECO:0000313" key="3">
    <source>
        <dbReference type="Proteomes" id="UP000489600"/>
    </source>
</evidence>
<comment type="caution">
    <text evidence="2">The sequence shown here is derived from an EMBL/GenBank/DDBJ whole genome shotgun (WGS) entry which is preliminary data.</text>
</comment>
<proteinExistence type="predicted"/>